<organism evidence="2 3">
    <name type="scientific">Kitasatospora paracochleata</name>
    <dbReference type="NCBI Taxonomy" id="58354"/>
    <lineage>
        <taxon>Bacteria</taxon>
        <taxon>Bacillati</taxon>
        <taxon>Actinomycetota</taxon>
        <taxon>Actinomycetes</taxon>
        <taxon>Kitasatosporales</taxon>
        <taxon>Streptomycetaceae</taxon>
        <taxon>Kitasatospora</taxon>
    </lineage>
</organism>
<feature type="compositionally biased region" description="Polar residues" evidence="1">
    <location>
        <begin position="1"/>
        <end position="13"/>
    </location>
</feature>
<dbReference type="Proteomes" id="UP001206483">
    <property type="component" value="Unassembled WGS sequence"/>
</dbReference>
<reference evidence="2 3" key="1">
    <citation type="submission" date="2022-06" db="EMBL/GenBank/DDBJ databases">
        <title>Sequencing the genomes of 1000 actinobacteria strains.</title>
        <authorList>
            <person name="Klenk H.-P."/>
        </authorList>
    </citation>
    <scope>NUCLEOTIDE SEQUENCE [LARGE SCALE GENOMIC DNA]</scope>
    <source>
        <strain evidence="2 3">DSM 41656</strain>
    </source>
</reference>
<gene>
    <name evidence="2" type="ORF">FHR36_007242</name>
</gene>
<accession>A0ABT1J9J5</accession>
<evidence type="ECO:0000313" key="3">
    <source>
        <dbReference type="Proteomes" id="UP001206483"/>
    </source>
</evidence>
<dbReference type="EMBL" id="JAMZDX010000008">
    <property type="protein sequence ID" value="MCP2314043.1"/>
    <property type="molecule type" value="Genomic_DNA"/>
</dbReference>
<sequence length="85" mass="9227">MSQTNTAATQSSRRAAEQGTHFYVLTLQKPTQNGMATGTTSGTHTPPAHWTVQDFLAAARADLEHSQPELRGGVVVHFDVRPNQL</sequence>
<feature type="region of interest" description="Disordered" evidence="1">
    <location>
        <begin position="1"/>
        <end position="48"/>
    </location>
</feature>
<evidence type="ECO:0000256" key="1">
    <source>
        <dbReference type="SAM" id="MobiDB-lite"/>
    </source>
</evidence>
<protein>
    <submittedName>
        <fullName evidence="2">Uncharacterized protein</fullName>
    </submittedName>
</protein>
<evidence type="ECO:0000313" key="2">
    <source>
        <dbReference type="EMBL" id="MCP2314043.1"/>
    </source>
</evidence>
<keyword evidence="3" id="KW-1185">Reference proteome</keyword>
<comment type="caution">
    <text evidence="2">The sequence shown here is derived from an EMBL/GenBank/DDBJ whole genome shotgun (WGS) entry which is preliminary data.</text>
</comment>
<proteinExistence type="predicted"/>
<name>A0ABT1J9J5_9ACTN</name>
<feature type="compositionally biased region" description="Polar residues" evidence="1">
    <location>
        <begin position="28"/>
        <end position="44"/>
    </location>
</feature>
<dbReference type="RefSeq" id="WP_253804392.1">
    <property type="nucleotide sequence ID" value="NZ_BAAAUB010000050.1"/>
</dbReference>